<keyword evidence="1" id="KW-1133">Transmembrane helix</keyword>
<feature type="transmembrane region" description="Helical" evidence="1">
    <location>
        <begin position="103"/>
        <end position="124"/>
    </location>
</feature>
<keyword evidence="1" id="KW-0472">Membrane</keyword>
<comment type="caution">
    <text evidence="2">The sequence shown here is derived from an EMBL/GenBank/DDBJ whole genome shotgun (WGS) entry which is preliminary data.</text>
</comment>
<gene>
    <name evidence="2" type="ORF">D0Z08_25490</name>
</gene>
<accession>A0A417XUV2</accession>
<name>A0A417XUV2_9ACTN</name>
<keyword evidence="1" id="KW-0812">Transmembrane</keyword>
<protein>
    <submittedName>
        <fullName evidence="2">Uncharacterized protein</fullName>
    </submittedName>
</protein>
<sequence length="139" mass="15427">MTRTRTLAVVAAVFLAIVVASVPLLGGVSHVLFRTEKTDARVVAVGESGHCLIGDEWRYGFSWDRDGERHTAWHQLCGKRFQAFEETTIWTDGDQVASTEPPWLAWSIWLLLAVAAAGAAWFAVRRRPRGAPPRPDTDL</sequence>
<dbReference type="AlphaFoldDB" id="A0A417XUV2"/>
<proteinExistence type="predicted"/>
<organism evidence="2 3">
    <name type="scientific">Nocardioides immobilis</name>
    <dbReference type="NCBI Taxonomy" id="2049295"/>
    <lineage>
        <taxon>Bacteria</taxon>
        <taxon>Bacillati</taxon>
        <taxon>Actinomycetota</taxon>
        <taxon>Actinomycetes</taxon>
        <taxon>Propionibacteriales</taxon>
        <taxon>Nocardioidaceae</taxon>
        <taxon>Nocardioides</taxon>
    </lineage>
</organism>
<dbReference type="Proteomes" id="UP000283644">
    <property type="component" value="Unassembled WGS sequence"/>
</dbReference>
<keyword evidence="3" id="KW-1185">Reference proteome</keyword>
<dbReference type="EMBL" id="QXGH01000034">
    <property type="protein sequence ID" value="RHW24268.1"/>
    <property type="molecule type" value="Genomic_DNA"/>
</dbReference>
<dbReference type="OrthoDB" id="9805101at2"/>
<dbReference type="RefSeq" id="WP_118928094.1">
    <property type="nucleotide sequence ID" value="NZ_QXGH01000034.1"/>
</dbReference>
<evidence type="ECO:0000313" key="3">
    <source>
        <dbReference type="Proteomes" id="UP000283644"/>
    </source>
</evidence>
<reference evidence="2 3" key="1">
    <citation type="submission" date="2018-09" db="EMBL/GenBank/DDBJ databases">
        <title>Genome sequencing of Nocardioides immobilis CCTCC AB 2017083 for comparison to Nocardioides silvaticus.</title>
        <authorList>
            <person name="Li C."/>
            <person name="Wang G."/>
        </authorList>
    </citation>
    <scope>NUCLEOTIDE SEQUENCE [LARGE SCALE GENOMIC DNA]</scope>
    <source>
        <strain evidence="2 3">CCTCC AB 2017083</strain>
    </source>
</reference>
<evidence type="ECO:0000256" key="1">
    <source>
        <dbReference type="SAM" id="Phobius"/>
    </source>
</evidence>
<evidence type="ECO:0000313" key="2">
    <source>
        <dbReference type="EMBL" id="RHW24268.1"/>
    </source>
</evidence>